<feature type="signal peptide" evidence="2">
    <location>
        <begin position="1"/>
        <end position="22"/>
    </location>
</feature>
<accession>A0ABW5WPP2</accession>
<dbReference type="InterPro" id="IPR013783">
    <property type="entry name" value="Ig-like_fold"/>
</dbReference>
<dbReference type="InterPro" id="IPR035986">
    <property type="entry name" value="PKD_dom_sf"/>
</dbReference>
<dbReference type="SUPFAM" id="SSF49299">
    <property type="entry name" value="PKD domain"/>
    <property type="match status" value="1"/>
</dbReference>
<dbReference type="EMBL" id="JBHUOV010000015">
    <property type="protein sequence ID" value="MFD2824717.1"/>
    <property type="molecule type" value="Genomic_DNA"/>
</dbReference>
<sequence>MIKKYSFLLTILGLLLSIFSQAQNTNIQCSPVTENFKSVKFCENENHYSQDKSGNRIHSLENEFIDRFGNKFHKKINKNINEAGRAVTDTPDYISPDGLFALYLADPDGVVNEDNFTTLNSQGDAYRNVLAQLFADVESLIIENGAASMEPVKFEIRSFSATDGPLGAASSYYDTAGFPEGSVIAGNVWKAINSGVNDPNEWDGYIRINFSFNWFTDFNNPTSISNEVDMYGVLLHELMHALGFASGIDASGSPELGFYYPYDTLLKTESGTDVIVNSGSIWSFNPALNTSLLTSGCESPVTGIRLGDANFPVFAPDTFFPGTSLSHIDRNDDCLLPSDEYLMGPGTGSGETNRLDVDQINVLCDLNYLVSNSYGHANVVEFGNPAIVTNVSNVNVLNLPGCNPVVFGGDDIPNIGVFDNCDDTIVQINEADLLNNDTGSNLSVSNLTDPSGNELIVDSGVAPNRIFLYNPTYPDLGTVQLRYQPMDDQGNFGNYTYVDIEIIACPGAEFGCTNSDPCNLICNPHIIHETLDSDSACQYLNNIPIGWRLAFSTPDWLPDNPSCENTSTGIRNYNVLPGDFGGRISFGGGINEVNNGEVDMWTEGISTSVKSVQPNTKYLLSYHKNDGINTNLEGNITGGRRLSYAIGLNVTLSKPFGSFPSSTADSYYYHDVATGTFTDSNTNIEDFENNHTNILVDNTVTQNWSQTVVSFTSPADIENEFLNFSHPVNGAFYSLGIDYPTITSLYILAIDGVELIEDRLHQTPTNYLVDCGTTHTIGIDLCDVTNMQYQWWDVTNPGTPVRLTDLVDSSGDYDADGILITNPATQYNIESVNANGSQIVLSDILGPVNLQLRRVFPVTFGGDSNLVINNNLTAADSIVDVAVSINSGGIPADAGFSSSLNLSNCLFSFQSNETYDMHEWDFGDGTVISGVGTDDNFVNPTHGYASGGSYLVTHTVSNECGSISSTQSVFAFCTPPPCTNCESVFNDIDESFIESGGNCGEYAFVIAPSTFDCYSVQVTLEGQPLLIQEGTNLVNFDMNGAYAIDVLLTSNYTNETCNGAINVDVDCHISCNNFQPDFTFSQDQETGCPLGFVGINNGDDCPGQTYLWEVFDDENGNNSIDSGDISVYQTSEISFDSDDFSFPDPYANYIIQFTIFDPNSDYSETLIVPWPIADTCYDNPCTDFELDFTFLQTTPELCPIEFVGQIIGDVCQGQTYLWQVFDDANGNGILTNDEELFHTDNISFDVDDFSFPDQNANYYIQFTVFDPNSDYSDTLTVQWIIPATCYQGPCIECDEVNDIVLNSISTVDDCNKLQVALSEEILNCYDVYVYIDDNETQIEPGTTLIEIGDADLYTLVIVDAFNPRLGCLKEDFEIECCPNCVEAFDIIANSIVTIEDCHFIQITVPQAFTGCFNAAVDMGEGLITLETGVNTIENLGNDLLVLHVFDINNLEDACIKKEVEIECCPSCEDAFDIIANSVTTIEDCHFIQITVPQAFNSCFTAAVDMGDGFIALETGINTIENLGNNQFTLYVFDISNPENSCKKDEVAIECCPDCLEVFQTIANSAITIKDCHFVQITVPQNINDCFFATLGIGGGEILLETGVNTFEYNDNEQLVLYVYDLNNPDDACLKEELELICCSTCSDIRQKLSDVLSDLSPNSCGNYTLEIPQEIFDCYRIRVLVNGVSTEMETSTLDFSFEENGEYPILIQPIRIGGDRCRSVQSTIEVGCFFNRNTVSMYPNPAESNVSFELSKTIDEISQIVLKNVLGRTVINVKNSTDLNVSSLNSGIYFVTVITKQNDIYMKRLIVK</sequence>
<dbReference type="InterPro" id="IPR026444">
    <property type="entry name" value="Secre_tail"/>
</dbReference>
<organism evidence="4 5">
    <name type="scientific">Lacinutrix iliipiscaria</name>
    <dbReference type="NCBI Taxonomy" id="1230532"/>
    <lineage>
        <taxon>Bacteria</taxon>
        <taxon>Pseudomonadati</taxon>
        <taxon>Bacteroidota</taxon>
        <taxon>Flavobacteriia</taxon>
        <taxon>Flavobacteriales</taxon>
        <taxon>Flavobacteriaceae</taxon>
        <taxon>Lacinutrix</taxon>
    </lineage>
</organism>
<evidence type="ECO:0000259" key="3">
    <source>
        <dbReference type="PROSITE" id="PS50093"/>
    </source>
</evidence>
<gene>
    <name evidence="4" type="ORF">ACFS5M_13625</name>
</gene>
<keyword evidence="1 2" id="KW-0732">Signal</keyword>
<proteinExistence type="predicted"/>
<reference evidence="5" key="1">
    <citation type="journal article" date="2019" name="Int. J. Syst. Evol. Microbiol.">
        <title>The Global Catalogue of Microorganisms (GCM) 10K type strain sequencing project: providing services to taxonomists for standard genome sequencing and annotation.</title>
        <authorList>
            <consortium name="The Broad Institute Genomics Platform"/>
            <consortium name="The Broad Institute Genome Sequencing Center for Infectious Disease"/>
            <person name="Wu L."/>
            <person name="Ma J."/>
        </authorList>
    </citation>
    <scope>NUCLEOTIDE SEQUENCE [LARGE SCALE GENOMIC DNA]</scope>
    <source>
        <strain evidence="5">KCTC 32141</strain>
    </source>
</reference>
<dbReference type="NCBIfam" id="TIGR04183">
    <property type="entry name" value="Por_Secre_tail"/>
    <property type="match status" value="1"/>
</dbReference>
<name>A0ABW5WPP2_9FLAO</name>
<dbReference type="Pfam" id="PF18962">
    <property type="entry name" value="Por_Secre_tail"/>
    <property type="match status" value="1"/>
</dbReference>
<dbReference type="Gene3D" id="3.40.390.10">
    <property type="entry name" value="Collagenase (Catalytic Domain)"/>
    <property type="match status" value="1"/>
</dbReference>
<dbReference type="SMART" id="SM00089">
    <property type="entry name" value="PKD"/>
    <property type="match status" value="1"/>
</dbReference>
<dbReference type="RefSeq" id="WP_183489358.1">
    <property type="nucleotide sequence ID" value="NZ_JBHUOV010000015.1"/>
</dbReference>
<feature type="chain" id="PRO_5046362344" evidence="2">
    <location>
        <begin position="23"/>
        <end position="1808"/>
    </location>
</feature>
<dbReference type="InterPro" id="IPR024079">
    <property type="entry name" value="MetalloPept_cat_dom_sf"/>
</dbReference>
<dbReference type="InterPro" id="IPR000601">
    <property type="entry name" value="PKD_dom"/>
</dbReference>
<dbReference type="Proteomes" id="UP001597533">
    <property type="component" value="Unassembled WGS sequence"/>
</dbReference>
<dbReference type="InterPro" id="IPR022409">
    <property type="entry name" value="PKD/Chitinase_dom"/>
</dbReference>
<evidence type="ECO:0000313" key="5">
    <source>
        <dbReference type="Proteomes" id="UP001597533"/>
    </source>
</evidence>
<keyword evidence="5" id="KW-1185">Reference proteome</keyword>
<evidence type="ECO:0000256" key="2">
    <source>
        <dbReference type="SAM" id="SignalP"/>
    </source>
</evidence>
<dbReference type="Pfam" id="PF18911">
    <property type="entry name" value="PKD_4"/>
    <property type="match status" value="1"/>
</dbReference>
<evidence type="ECO:0000313" key="4">
    <source>
        <dbReference type="EMBL" id="MFD2824717.1"/>
    </source>
</evidence>
<dbReference type="Gene3D" id="2.60.40.10">
    <property type="entry name" value="Immunoglobulins"/>
    <property type="match status" value="1"/>
</dbReference>
<evidence type="ECO:0000256" key="1">
    <source>
        <dbReference type="ARBA" id="ARBA00022729"/>
    </source>
</evidence>
<dbReference type="CDD" id="cd00146">
    <property type="entry name" value="PKD"/>
    <property type="match status" value="1"/>
</dbReference>
<feature type="domain" description="PKD" evidence="3">
    <location>
        <begin position="919"/>
        <end position="969"/>
    </location>
</feature>
<dbReference type="PROSITE" id="PS50093">
    <property type="entry name" value="PKD"/>
    <property type="match status" value="1"/>
</dbReference>
<comment type="caution">
    <text evidence="4">The sequence shown here is derived from an EMBL/GenBank/DDBJ whole genome shotgun (WGS) entry which is preliminary data.</text>
</comment>
<protein>
    <submittedName>
        <fullName evidence="4">T9SS type A sorting domain-containing protein</fullName>
    </submittedName>
</protein>